<proteinExistence type="predicted"/>
<dbReference type="EMBL" id="AHMI02000030">
    <property type="protein sequence ID" value="EMY16371.1"/>
    <property type="molecule type" value="Genomic_DNA"/>
</dbReference>
<organism evidence="2 3">
    <name type="scientific">Leptospira weilii str. Ecochallenge</name>
    <dbReference type="NCBI Taxonomy" id="1049986"/>
    <lineage>
        <taxon>Bacteria</taxon>
        <taxon>Pseudomonadati</taxon>
        <taxon>Spirochaetota</taxon>
        <taxon>Spirochaetia</taxon>
        <taxon>Leptospirales</taxon>
        <taxon>Leptospiraceae</taxon>
        <taxon>Leptospira</taxon>
    </lineage>
</organism>
<dbReference type="AlphaFoldDB" id="N1UDZ4"/>
<protein>
    <submittedName>
        <fullName evidence="2">Uncharacterized protein</fullName>
    </submittedName>
</protein>
<comment type="caution">
    <text evidence="2">The sequence shown here is derived from an EMBL/GenBank/DDBJ whole genome shotgun (WGS) entry which is preliminary data.</text>
</comment>
<evidence type="ECO:0000256" key="1">
    <source>
        <dbReference type="SAM" id="MobiDB-lite"/>
    </source>
</evidence>
<gene>
    <name evidence="2" type="ORF">LEP1GSC043_3834</name>
</gene>
<feature type="compositionally biased region" description="Basic and acidic residues" evidence="1">
    <location>
        <begin position="17"/>
        <end position="27"/>
    </location>
</feature>
<evidence type="ECO:0000313" key="3">
    <source>
        <dbReference type="Proteomes" id="UP000012249"/>
    </source>
</evidence>
<dbReference type="Proteomes" id="UP000012249">
    <property type="component" value="Unassembled WGS sequence"/>
</dbReference>
<name>N1UDZ4_9LEPT</name>
<sequence length="59" mass="6918">MRYAAYIHPPTAAYSHEQSEKAKNQARPNEVRAEAQWVILKLCVVAFFFNQNSYRKVFV</sequence>
<reference evidence="2 3" key="1">
    <citation type="submission" date="2013-02" db="EMBL/GenBank/DDBJ databases">
        <authorList>
            <person name="Harkins D.M."/>
            <person name="Durkin A.S."/>
            <person name="Brinkac L.M."/>
            <person name="Haft D.H."/>
            <person name="Selengut J.D."/>
            <person name="Sanka R."/>
            <person name="DePew J."/>
            <person name="Purushe J."/>
            <person name="Haake D.A."/>
            <person name="Matsunaga J."/>
            <person name="Vinetz J.M."/>
            <person name="Sutton G.G."/>
            <person name="Nierman W.C."/>
            <person name="Fouts D.E."/>
        </authorList>
    </citation>
    <scope>NUCLEOTIDE SEQUENCE [LARGE SCALE GENOMIC DNA]</scope>
    <source>
        <strain evidence="2 3">Ecochallenge</strain>
    </source>
</reference>
<evidence type="ECO:0000313" key="2">
    <source>
        <dbReference type="EMBL" id="EMY16371.1"/>
    </source>
</evidence>
<feature type="region of interest" description="Disordered" evidence="1">
    <location>
        <begin position="1"/>
        <end position="27"/>
    </location>
</feature>
<accession>N1UDZ4</accession>